<accession>A0A8G2BGU2</accession>
<gene>
    <name evidence="2" type="ORF">SAMN05660686_01831</name>
</gene>
<dbReference type="InterPro" id="IPR021521">
    <property type="entry name" value="DUF3185"/>
</dbReference>
<dbReference type="Proteomes" id="UP000198615">
    <property type="component" value="Unassembled WGS sequence"/>
</dbReference>
<comment type="caution">
    <text evidence="2">The sequence shown here is derived from an EMBL/GenBank/DDBJ whole genome shotgun (WGS) entry which is preliminary data.</text>
</comment>
<dbReference type="EMBL" id="FNBW01000005">
    <property type="protein sequence ID" value="SDF62764.1"/>
    <property type="molecule type" value="Genomic_DNA"/>
</dbReference>
<organism evidence="2 3">
    <name type="scientific">Thalassobaculum litoreum DSM 18839</name>
    <dbReference type="NCBI Taxonomy" id="1123362"/>
    <lineage>
        <taxon>Bacteria</taxon>
        <taxon>Pseudomonadati</taxon>
        <taxon>Pseudomonadota</taxon>
        <taxon>Alphaproteobacteria</taxon>
        <taxon>Rhodospirillales</taxon>
        <taxon>Thalassobaculaceae</taxon>
        <taxon>Thalassobaculum</taxon>
    </lineage>
</organism>
<reference evidence="2 3" key="1">
    <citation type="submission" date="2016-10" db="EMBL/GenBank/DDBJ databases">
        <authorList>
            <person name="Varghese N."/>
            <person name="Submissions S."/>
        </authorList>
    </citation>
    <scope>NUCLEOTIDE SEQUENCE [LARGE SCALE GENOMIC DNA]</scope>
    <source>
        <strain evidence="2 3">DSM 18839</strain>
    </source>
</reference>
<dbReference type="RefSeq" id="WP_093149774.1">
    <property type="nucleotide sequence ID" value="NZ_FNBW01000005.1"/>
</dbReference>
<feature type="transmembrane region" description="Helical" evidence="1">
    <location>
        <begin position="71"/>
        <end position="89"/>
    </location>
</feature>
<protein>
    <recommendedName>
        <fullName evidence="4">DUF3185 family protein</fullName>
    </recommendedName>
</protein>
<keyword evidence="1" id="KW-1133">Transmembrane helix</keyword>
<feature type="transmembrane region" description="Helical" evidence="1">
    <location>
        <begin position="31"/>
        <end position="51"/>
    </location>
</feature>
<evidence type="ECO:0008006" key="4">
    <source>
        <dbReference type="Google" id="ProtNLM"/>
    </source>
</evidence>
<evidence type="ECO:0000313" key="2">
    <source>
        <dbReference type="EMBL" id="SDF62764.1"/>
    </source>
</evidence>
<keyword evidence="3" id="KW-1185">Reference proteome</keyword>
<evidence type="ECO:0000313" key="3">
    <source>
        <dbReference type="Proteomes" id="UP000198615"/>
    </source>
</evidence>
<name>A0A8G2BGU2_9PROT</name>
<evidence type="ECO:0000256" key="1">
    <source>
        <dbReference type="SAM" id="Phobius"/>
    </source>
</evidence>
<dbReference type="AlphaFoldDB" id="A0A8G2BGU2"/>
<dbReference type="Pfam" id="PF11381">
    <property type="entry name" value="DUF3185"/>
    <property type="match status" value="1"/>
</dbReference>
<keyword evidence="1" id="KW-0472">Membrane</keyword>
<proteinExistence type="predicted"/>
<keyword evidence="1" id="KW-0812">Transmembrane</keyword>
<sequence>MFSVLPMSKPSGEGLSGRQIDWEKWMFSTRVGGLAVAVVGGVFLALGVSAADAPLAELRHGLTGQYSDRTMLQIVGGSAALVIGSLVALRARS</sequence>